<dbReference type="InterPro" id="IPR007391">
    <property type="entry name" value="Vancomycin_resist_VanW"/>
</dbReference>
<evidence type="ECO:0000256" key="1">
    <source>
        <dbReference type="SAM" id="Phobius"/>
    </source>
</evidence>
<evidence type="ECO:0000313" key="3">
    <source>
        <dbReference type="EMBL" id="OHA52528.1"/>
    </source>
</evidence>
<feature type="domain" description="YoaR-like putative peptidoglycan binding" evidence="2">
    <location>
        <begin position="255"/>
        <end position="328"/>
    </location>
</feature>
<name>A0A1G2PW25_9BACT</name>
<dbReference type="PANTHER" id="PTHR35788:SF1">
    <property type="entry name" value="EXPORTED PROTEIN"/>
    <property type="match status" value="1"/>
</dbReference>
<keyword evidence="1" id="KW-1133">Transmembrane helix</keyword>
<comment type="caution">
    <text evidence="3">The sequence shown here is derived from an EMBL/GenBank/DDBJ whole genome shotgun (WGS) entry which is preliminary data.</text>
</comment>
<reference evidence="3 4" key="1">
    <citation type="journal article" date="2016" name="Nat. Commun.">
        <title>Thousands of microbial genomes shed light on interconnected biogeochemical processes in an aquifer system.</title>
        <authorList>
            <person name="Anantharaman K."/>
            <person name="Brown C.T."/>
            <person name="Hug L.A."/>
            <person name="Sharon I."/>
            <person name="Castelle C.J."/>
            <person name="Probst A.J."/>
            <person name="Thomas B.C."/>
            <person name="Singh A."/>
            <person name="Wilkins M.J."/>
            <person name="Karaoz U."/>
            <person name="Brodie E.L."/>
            <person name="Williams K.H."/>
            <person name="Hubbard S.S."/>
            <person name="Banfield J.F."/>
        </authorList>
    </citation>
    <scope>NUCLEOTIDE SEQUENCE [LARGE SCALE GENOMIC DNA]</scope>
</reference>
<dbReference type="Proteomes" id="UP000176951">
    <property type="component" value="Unassembled WGS sequence"/>
</dbReference>
<proteinExistence type="predicted"/>
<gene>
    <name evidence="3" type="ORF">A3A97_03885</name>
</gene>
<dbReference type="InterPro" id="IPR022029">
    <property type="entry name" value="YoaR-like_PG-bd"/>
</dbReference>
<organism evidence="3 4">
    <name type="scientific">Candidatus Terrybacteria bacterium RIFCSPLOWO2_01_FULL_40_23</name>
    <dbReference type="NCBI Taxonomy" id="1802366"/>
    <lineage>
        <taxon>Bacteria</taxon>
        <taxon>Candidatus Terryibacteriota</taxon>
    </lineage>
</organism>
<dbReference type="InterPro" id="IPR052913">
    <property type="entry name" value="Glycopeptide_resist_protein"/>
</dbReference>
<feature type="transmembrane region" description="Helical" evidence="1">
    <location>
        <begin position="12"/>
        <end position="29"/>
    </location>
</feature>
<protein>
    <recommendedName>
        <fullName evidence="2">YoaR-like putative peptidoglycan binding domain-containing protein</fullName>
    </recommendedName>
</protein>
<accession>A0A1G2PW25</accession>
<dbReference type="EMBL" id="MHSW01000008">
    <property type="protein sequence ID" value="OHA52528.1"/>
    <property type="molecule type" value="Genomic_DNA"/>
</dbReference>
<evidence type="ECO:0000259" key="2">
    <source>
        <dbReference type="Pfam" id="PF12229"/>
    </source>
</evidence>
<keyword evidence="1" id="KW-0812">Transmembrane</keyword>
<dbReference type="Gene3D" id="3.10.20.800">
    <property type="match status" value="1"/>
</dbReference>
<dbReference type="InterPro" id="IPR038054">
    <property type="entry name" value="LD_TPept-like_central_sf"/>
</dbReference>
<dbReference type="AlphaFoldDB" id="A0A1G2PW25"/>
<keyword evidence="1" id="KW-0472">Membrane</keyword>
<dbReference type="Pfam" id="PF12229">
    <property type="entry name" value="PG_binding_4"/>
    <property type="match status" value="1"/>
</dbReference>
<sequence>MNKKGFNIDKKLLSVITATIFVAVFFLGLEVANKNKIAYGLDIANVSIGGLTPSQALQKLIQHNETYLDKQVILIANGQEIITSPRDLGITIDPVAEIDKISTIGRDTNIIVGLAEQTAAFFNLMDSYFTPGINEKVFDNSTKTLFASIEKWPSDAAIIYNALEGKYSFSKEEDGYIVPRAELKDSILLLAQETKNEPVILNTEFAAADIKIQTAEKTGQEANLLLSQASYELVFEEKSWPIDKETLIDWLIFEKKSQDNINTLVINLDKEKIEGYLLNTIAHQIDIPRQNAELTLKDGKVTLFKPSQNGRELDAKESSSKIADQILSTPNVPQNNENTENESTKTQIQLVIKERPAEITTESINDLGIRELLATGESDFKGSPKNRVHNIKVGAARFNGILIKPGEEFSFNKTLGPVDATTGYKPELVIKQNQTVPEYGGGLCQVATTTFRAAVFSGLEITKRYPHAYPVKYYGTPGFDATIYPPNPDLKFMNDTPGHILIQTRIVGTKLFFDFYGTSDGRTTEVIGPIVTKKGADGSAEAYLTQKVTRNDEIIIDKTFFSKYRSPLLYPVATRNPLE</sequence>
<evidence type="ECO:0000313" key="4">
    <source>
        <dbReference type="Proteomes" id="UP000176951"/>
    </source>
</evidence>
<dbReference type="PANTHER" id="PTHR35788">
    <property type="entry name" value="EXPORTED PROTEIN-RELATED"/>
    <property type="match status" value="1"/>
</dbReference>
<dbReference type="Pfam" id="PF04294">
    <property type="entry name" value="VanW"/>
    <property type="match status" value="1"/>
</dbReference>